<evidence type="ECO:0000313" key="3">
    <source>
        <dbReference type="Proteomes" id="UP000281406"/>
    </source>
</evidence>
<dbReference type="Proteomes" id="UP000281406">
    <property type="component" value="Unassembled WGS sequence"/>
</dbReference>
<protein>
    <submittedName>
        <fullName evidence="2">Uncharacterized protein</fullName>
    </submittedName>
</protein>
<sequence length="105" mass="12091">MARLNDELRRRKKADENQLHQTVRNTLRKLSRPTNKNCLTADHRLDTPPTRRRNILIAIGLMRPLLVLKKLMERERGEKGQEELLEVACSSLPLKQGCQIRPGSG</sequence>
<feature type="compositionally biased region" description="Basic and acidic residues" evidence="1">
    <location>
        <begin position="1"/>
        <end position="18"/>
    </location>
</feature>
<organism evidence="2 3">
    <name type="scientific">Anabarilius grahami</name>
    <name type="common">Kanglang fish</name>
    <name type="synonym">Barilius grahami</name>
    <dbReference type="NCBI Taxonomy" id="495550"/>
    <lineage>
        <taxon>Eukaryota</taxon>
        <taxon>Metazoa</taxon>
        <taxon>Chordata</taxon>
        <taxon>Craniata</taxon>
        <taxon>Vertebrata</taxon>
        <taxon>Euteleostomi</taxon>
        <taxon>Actinopterygii</taxon>
        <taxon>Neopterygii</taxon>
        <taxon>Teleostei</taxon>
        <taxon>Ostariophysi</taxon>
        <taxon>Cypriniformes</taxon>
        <taxon>Xenocyprididae</taxon>
        <taxon>Xenocypridinae</taxon>
        <taxon>Xenocypridinae incertae sedis</taxon>
        <taxon>Anabarilius</taxon>
    </lineage>
</organism>
<name>A0A3N0YU38_ANAGA</name>
<proteinExistence type="predicted"/>
<feature type="region of interest" description="Disordered" evidence="1">
    <location>
        <begin position="1"/>
        <end position="21"/>
    </location>
</feature>
<reference evidence="2 3" key="1">
    <citation type="submission" date="2018-10" db="EMBL/GenBank/DDBJ databases">
        <title>Genome assembly for a Yunnan-Guizhou Plateau 3E fish, Anabarilius grahami (Regan), and its evolutionary and genetic applications.</title>
        <authorList>
            <person name="Jiang W."/>
        </authorList>
    </citation>
    <scope>NUCLEOTIDE SEQUENCE [LARGE SCALE GENOMIC DNA]</scope>
    <source>
        <strain evidence="2">AG-KIZ</strain>
        <tissue evidence="2">Muscle</tissue>
    </source>
</reference>
<comment type="caution">
    <text evidence="2">The sequence shown here is derived from an EMBL/GenBank/DDBJ whole genome shotgun (WGS) entry which is preliminary data.</text>
</comment>
<gene>
    <name evidence="2" type="ORF">DPX16_15806</name>
</gene>
<evidence type="ECO:0000313" key="2">
    <source>
        <dbReference type="EMBL" id="ROL49480.1"/>
    </source>
</evidence>
<dbReference type="EMBL" id="RJVU01026577">
    <property type="protein sequence ID" value="ROL49480.1"/>
    <property type="molecule type" value="Genomic_DNA"/>
</dbReference>
<dbReference type="AlphaFoldDB" id="A0A3N0YU38"/>
<keyword evidence="3" id="KW-1185">Reference proteome</keyword>
<evidence type="ECO:0000256" key="1">
    <source>
        <dbReference type="SAM" id="MobiDB-lite"/>
    </source>
</evidence>
<accession>A0A3N0YU38</accession>